<evidence type="ECO:0000313" key="2">
    <source>
        <dbReference type="Proteomes" id="UP001284033"/>
    </source>
</evidence>
<gene>
    <name evidence="1" type="ORF">PG303_10270</name>
</gene>
<dbReference type="AlphaFoldDB" id="A0AAP6HHW3"/>
<dbReference type="Gene3D" id="3.50.50.60">
    <property type="entry name" value="FAD/NAD(P)-binding domain"/>
    <property type="match status" value="1"/>
</dbReference>
<sequence>FAGQGVNSGLMDALILSDNLTNGKFNSIEEAIENYEQHMFAYGREAQAESIINETEMFSLDFSFQKLMNL</sequence>
<dbReference type="SUPFAM" id="SSF51905">
    <property type="entry name" value="FAD/NAD(P)-binding domain"/>
    <property type="match status" value="1"/>
</dbReference>
<dbReference type="InterPro" id="IPR036188">
    <property type="entry name" value="FAD/NAD-bd_sf"/>
</dbReference>
<dbReference type="EMBL" id="JAQZHK010000012">
    <property type="protein sequence ID" value="MDY3513595.1"/>
    <property type="molecule type" value="Genomic_DNA"/>
</dbReference>
<protein>
    <submittedName>
        <fullName evidence="1">Tetracycline resistance protein</fullName>
    </submittedName>
</protein>
<organism evidence="1 2">
    <name type="scientific">Riemerella anatipestifer</name>
    <name type="common">Moraxella anatipestifer</name>
    <dbReference type="NCBI Taxonomy" id="34085"/>
    <lineage>
        <taxon>Bacteria</taxon>
        <taxon>Pseudomonadati</taxon>
        <taxon>Bacteroidota</taxon>
        <taxon>Flavobacteriia</taxon>
        <taxon>Flavobacteriales</taxon>
        <taxon>Weeksellaceae</taxon>
        <taxon>Riemerella</taxon>
    </lineage>
</organism>
<reference evidence="1" key="1">
    <citation type="submission" date="2023-01" db="EMBL/GenBank/DDBJ databases">
        <title>Genome-based studies on antimicrobial resistance profiles of Riemerella anatipestifer in China, 1994 to 2021.</title>
        <authorList>
            <person name="Yang Z."/>
            <person name="Zhu D."/>
        </authorList>
    </citation>
    <scope>NUCLEOTIDE SEQUENCE</scope>
    <source>
        <strain evidence="1">RCAD1218</strain>
    </source>
</reference>
<name>A0AAP6HHW3_RIEAN</name>
<dbReference type="Proteomes" id="UP001284033">
    <property type="component" value="Unassembled WGS sequence"/>
</dbReference>
<evidence type="ECO:0000313" key="1">
    <source>
        <dbReference type="EMBL" id="MDY3513595.1"/>
    </source>
</evidence>
<accession>A0AAP6HHW3</accession>
<proteinExistence type="predicted"/>
<comment type="caution">
    <text evidence="1">The sequence shown here is derived from an EMBL/GenBank/DDBJ whole genome shotgun (WGS) entry which is preliminary data.</text>
</comment>
<feature type="non-terminal residue" evidence="1">
    <location>
        <position position="1"/>
    </location>
</feature>